<reference evidence="8" key="1">
    <citation type="submission" date="2014-04" db="EMBL/GenBank/DDBJ databases">
        <title>Evolutionary Origins and Diversification of the Mycorrhizal Mutualists.</title>
        <authorList>
            <consortium name="DOE Joint Genome Institute"/>
            <consortium name="Mycorrhizal Genomics Consortium"/>
            <person name="Kohler A."/>
            <person name="Kuo A."/>
            <person name="Nagy L.G."/>
            <person name="Floudas D."/>
            <person name="Copeland A."/>
            <person name="Barry K.W."/>
            <person name="Cichocki N."/>
            <person name="Veneault-Fourrey C."/>
            <person name="LaButti K."/>
            <person name="Lindquist E.A."/>
            <person name="Lipzen A."/>
            <person name="Lundell T."/>
            <person name="Morin E."/>
            <person name="Murat C."/>
            <person name="Riley R."/>
            <person name="Ohm R."/>
            <person name="Sun H."/>
            <person name="Tunlid A."/>
            <person name="Henrissat B."/>
            <person name="Grigoriev I.V."/>
            <person name="Hibbett D.S."/>
            <person name="Martin F."/>
        </authorList>
    </citation>
    <scope>NUCLEOTIDE SEQUENCE [LARGE SCALE GENOMIC DNA]</scope>
    <source>
        <strain evidence="8">FD-334 SS-4</strain>
    </source>
</reference>
<keyword evidence="3" id="KW-0732">Signal</keyword>
<comment type="similarity">
    <text evidence="1">Belongs to the peptidase M28 family. M28B subfamily.</text>
</comment>
<dbReference type="Pfam" id="PF02225">
    <property type="entry name" value="PA"/>
    <property type="match status" value="1"/>
</dbReference>
<dbReference type="GO" id="GO:0004180">
    <property type="term" value="F:carboxypeptidase activity"/>
    <property type="evidence" value="ECO:0007669"/>
    <property type="project" value="TreeGrafter"/>
</dbReference>
<dbReference type="InterPro" id="IPR007365">
    <property type="entry name" value="TFR-like_dimer_dom"/>
</dbReference>
<accession>A0A0D2QE88</accession>
<protein>
    <recommendedName>
        <fullName evidence="9">Zn-dependent exopeptidase</fullName>
    </recommendedName>
</protein>
<evidence type="ECO:0000259" key="5">
    <source>
        <dbReference type="Pfam" id="PF04253"/>
    </source>
</evidence>
<keyword evidence="8" id="KW-1185">Reference proteome</keyword>
<evidence type="ECO:0000256" key="2">
    <source>
        <dbReference type="SAM" id="Coils"/>
    </source>
</evidence>
<evidence type="ECO:0000259" key="6">
    <source>
        <dbReference type="Pfam" id="PF04389"/>
    </source>
</evidence>
<dbReference type="Gene3D" id="3.40.630.10">
    <property type="entry name" value="Zn peptidases"/>
    <property type="match status" value="1"/>
</dbReference>
<evidence type="ECO:0000313" key="7">
    <source>
        <dbReference type="EMBL" id="KJA29915.1"/>
    </source>
</evidence>
<feature type="domain" description="Peptidase M28" evidence="6">
    <location>
        <begin position="390"/>
        <end position="598"/>
    </location>
</feature>
<feature type="signal peptide" evidence="3">
    <location>
        <begin position="1"/>
        <end position="20"/>
    </location>
</feature>
<dbReference type="Pfam" id="PF04253">
    <property type="entry name" value="TFR_dimer"/>
    <property type="match status" value="1"/>
</dbReference>
<organism evidence="7 8">
    <name type="scientific">Hypholoma sublateritium (strain FD-334 SS-4)</name>
    <dbReference type="NCBI Taxonomy" id="945553"/>
    <lineage>
        <taxon>Eukaryota</taxon>
        <taxon>Fungi</taxon>
        <taxon>Dikarya</taxon>
        <taxon>Basidiomycota</taxon>
        <taxon>Agaricomycotina</taxon>
        <taxon>Agaricomycetes</taxon>
        <taxon>Agaricomycetidae</taxon>
        <taxon>Agaricales</taxon>
        <taxon>Agaricineae</taxon>
        <taxon>Strophariaceae</taxon>
        <taxon>Hypholoma</taxon>
    </lineage>
</organism>
<sequence>MIVPIIASCLILCALPITQRIPPSLTGVPKSKSKFSRKQYLVLVVIVGLETGLGSWNSWRQYQELVAERLGKSHHLFGKRAEEAFLSIPNGPSSMGASRAYATKPHMAGTVGDLATAREFLELLQRELGISDVHPEDVVFKAGSAESQRATRSVSKANKPHAWIDTYYPVMNTPRDRILEIVDDDGKSLIRTSLVEFSDPTDPDASKYNDDVPTFHGLSRGGDVTGPLVDGNYCTYEDYQQLVQSKIEVNGSIVLCRYGGIFRGLKVKGGQELGAVGILIYSDPRDDGSVTNANGYPSYPYGPARNPTSVQRGSVQYLSVYPGDPTTPGYPSYENSTRTEGENIPKIPSLPISWTNFNVVSTTLTKGHKFEGKRVRLLNNVDTRVIPIWNTLGVIPGYIKDEVVVVGNHRDGNVMGAADPSSGTASVHEVVRGLGHLLRNGWKPLRTILIASWDAEEYGLIGSTEWGEDFKDWVDAHVVAYLNLDSSVSGSRLRASGSPLLAHFIRATAEELPHPTESGRTLWDATTDDGKLFGLHGDNMISQAVRSIHEMQYTAVDSIGVSPLGSGSDYTVFLQRSGIPCTNGGFGATLNDPVYHYHSIFDSERWQELWADPGFFRHVAVSKHLGLQTLRLASSPILPFNATHYAYELETYLQSVENLAFTGSLAVNFESLRASIKSLQNASVALEEEKLDVHKDLRKLLKKWKKQHSKLRRLKKKARKVLCRIRKALGKKCSQVGMLLHEDPDGDLKLAKLEPFDLSHQYRHKFPITKLRKVVKRIREANKKSAAIEKGFISEDGIKDREWYKHLAVAPGKWLGYGATTFPALSEAIQFEKNATLAQLEVARLESLIDQIVGKINV</sequence>
<feature type="domain" description="Transferrin receptor-like dimerisation" evidence="5">
    <location>
        <begin position="773"/>
        <end position="852"/>
    </location>
</feature>
<dbReference type="FunFam" id="3.40.630.10:FF:000101">
    <property type="entry name" value="N-acetylated alpha-linked acidic dipeptidase like 1"/>
    <property type="match status" value="1"/>
</dbReference>
<dbReference type="CDD" id="cd02121">
    <property type="entry name" value="PA_GCPII_like"/>
    <property type="match status" value="1"/>
</dbReference>
<dbReference type="Gene3D" id="1.20.930.40">
    <property type="entry name" value="Transferrin receptor-like, dimerisation domain"/>
    <property type="match status" value="1"/>
</dbReference>
<dbReference type="InterPro" id="IPR046450">
    <property type="entry name" value="PA_dom_sf"/>
</dbReference>
<feature type="chain" id="PRO_5002249715" description="Zn-dependent exopeptidase" evidence="3">
    <location>
        <begin position="21"/>
        <end position="858"/>
    </location>
</feature>
<evidence type="ECO:0000256" key="1">
    <source>
        <dbReference type="ARBA" id="ARBA00005634"/>
    </source>
</evidence>
<dbReference type="InterPro" id="IPR003137">
    <property type="entry name" value="PA_domain"/>
</dbReference>
<dbReference type="SUPFAM" id="SSF52025">
    <property type="entry name" value="PA domain"/>
    <property type="match status" value="1"/>
</dbReference>
<dbReference type="Pfam" id="PF04389">
    <property type="entry name" value="Peptidase_M28"/>
    <property type="match status" value="1"/>
</dbReference>
<dbReference type="PANTHER" id="PTHR10404:SF46">
    <property type="entry name" value="VACUOLAR PROTEIN SORTING-ASSOCIATED PROTEIN 70"/>
    <property type="match status" value="1"/>
</dbReference>
<proteinExistence type="inferred from homology"/>
<evidence type="ECO:0008006" key="9">
    <source>
        <dbReference type="Google" id="ProtNLM"/>
    </source>
</evidence>
<dbReference type="AlphaFoldDB" id="A0A0D2QE88"/>
<feature type="domain" description="PA" evidence="4">
    <location>
        <begin position="224"/>
        <end position="300"/>
    </location>
</feature>
<dbReference type="Gene3D" id="3.50.30.30">
    <property type="match status" value="1"/>
</dbReference>
<dbReference type="PANTHER" id="PTHR10404">
    <property type="entry name" value="N-ACETYLATED-ALPHA-LINKED ACIDIC DIPEPTIDASE"/>
    <property type="match status" value="1"/>
</dbReference>
<dbReference type="OrthoDB" id="5841748at2759"/>
<dbReference type="InterPro" id="IPR036757">
    <property type="entry name" value="TFR-like_dimer_dom_sf"/>
</dbReference>
<dbReference type="InterPro" id="IPR007484">
    <property type="entry name" value="Peptidase_M28"/>
</dbReference>
<dbReference type="SUPFAM" id="SSF53187">
    <property type="entry name" value="Zn-dependent exopeptidases"/>
    <property type="match status" value="1"/>
</dbReference>
<dbReference type="InterPro" id="IPR039373">
    <property type="entry name" value="Peptidase_M28B"/>
</dbReference>
<dbReference type="Proteomes" id="UP000054270">
    <property type="component" value="Unassembled WGS sequence"/>
</dbReference>
<dbReference type="EMBL" id="KN817518">
    <property type="protein sequence ID" value="KJA29915.1"/>
    <property type="molecule type" value="Genomic_DNA"/>
</dbReference>
<dbReference type="CDD" id="cd08022">
    <property type="entry name" value="M28_PSMA_like"/>
    <property type="match status" value="1"/>
</dbReference>
<dbReference type="STRING" id="945553.A0A0D2QE88"/>
<evidence type="ECO:0000313" key="8">
    <source>
        <dbReference type="Proteomes" id="UP000054270"/>
    </source>
</evidence>
<evidence type="ECO:0000259" key="4">
    <source>
        <dbReference type="Pfam" id="PF02225"/>
    </source>
</evidence>
<name>A0A0D2QE88_HYPSF</name>
<gene>
    <name evidence="7" type="ORF">HYPSUDRAFT_126892</name>
</gene>
<dbReference type="SUPFAM" id="SSF47672">
    <property type="entry name" value="Transferrin receptor-like dimerisation domain"/>
    <property type="match status" value="1"/>
</dbReference>
<evidence type="ECO:0000256" key="3">
    <source>
        <dbReference type="SAM" id="SignalP"/>
    </source>
</evidence>
<keyword evidence="2" id="KW-0175">Coiled coil</keyword>
<feature type="coiled-coil region" evidence="2">
    <location>
        <begin position="669"/>
        <end position="721"/>
    </location>
</feature>
<dbReference type="OMA" id="HMAGTPG"/>